<dbReference type="Proteomes" id="UP000319783">
    <property type="component" value="Unassembled WGS sequence"/>
</dbReference>
<evidence type="ECO:0000259" key="7">
    <source>
        <dbReference type="Pfam" id="PF01593"/>
    </source>
</evidence>
<dbReference type="EMBL" id="SULG01000002">
    <property type="protein sequence ID" value="TLD43566.1"/>
    <property type="molecule type" value="Genomic_DNA"/>
</dbReference>
<dbReference type="Pfam" id="PF01593">
    <property type="entry name" value="Amino_oxidase"/>
    <property type="match status" value="1"/>
</dbReference>
<evidence type="ECO:0000256" key="5">
    <source>
        <dbReference type="ARBA" id="ARBA00023070"/>
    </source>
</evidence>
<dbReference type="GO" id="GO:0009851">
    <property type="term" value="P:auxin biosynthetic process"/>
    <property type="evidence" value="ECO:0007669"/>
    <property type="project" value="UniProtKB-KW"/>
</dbReference>
<dbReference type="GO" id="GO:0050361">
    <property type="term" value="F:tryptophan 2-monooxygenase activity"/>
    <property type="evidence" value="ECO:0007669"/>
    <property type="project" value="UniProtKB-EC"/>
</dbReference>
<evidence type="ECO:0000313" key="9">
    <source>
        <dbReference type="Proteomes" id="UP000319783"/>
    </source>
</evidence>
<organism evidence="8 9">
    <name type="scientific">Candidatus Jettenia ecosi</name>
    <dbReference type="NCBI Taxonomy" id="2494326"/>
    <lineage>
        <taxon>Bacteria</taxon>
        <taxon>Pseudomonadati</taxon>
        <taxon>Planctomycetota</taxon>
        <taxon>Candidatus Brocadiia</taxon>
        <taxon>Candidatus Brocadiales</taxon>
        <taxon>Candidatus Brocadiaceae</taxon>
        <taxon>Candidatus Jettenia</taxon>
    </lineage>
</organism>
<dbReference type="EC" id="1.13.12.3" evidence="3"/>
<feature type="domain" description="Amine oxidase" evidence="7">
    <location>
        <begin position="15"/>
        <end position="527"/>
    </location>
</feature>
<keyword evidence="5" id="KW-0073">Auxin biosynthesis</keyword>
<evidence type="ECO:0000256" key="2">
    <source>
        <dbReference type="ARBA" id="ARBA00005833"/>
    </source>
</evidence>
<dbReference type="PANTHER" id="PTHR10742">
    <property type="entry name" value="FLAVIN MONOAMINE OXIDASE"/>
    <property type="match status" value="1"/>
</dbReference>
<dbReference type="Gene3D" id="3.50.50.60">
    <property type="entry name" value="FAD/NAD(P)-binding domain"/>
    <property type="match status" value="2"/>
</dbReference>
<dbReference type="InterPro" id="IPR050281">
    <property type="entry name" value="Flavin_monoamine_oxidase"/>
</dbReference>
<gene>
    <name evidence="8" type="ORF">JETT_0197</name>
</gene>
<dbReference type="AlphaFoldDB" id="A0A533QFJ8"/>
<dbReference type="InterPro" id="IPR036188">
    <property type="entry name" value="FAD/NAD-bd_sf"/>
</dbReference>
<reference evidence="8 9" key="1">
    <citation type="submission" date="2019-04" db="EMBL/GenBank/DDBJ databases">
        <title>Genome of a novel bacterium Candidatus Jettenia ecosi reconstructed from metagenome of an anammox bioreactor.</title>
        <authorList>
            <person name="Mardanov A.V."/>
            <person name="Beletsky A.V."/>
            <person name="Ravin N.V."/>
            <person name="Botchkova E.A."/>
            <person name="Litti Y.V."/>
            <person name="Nozhevnikova A.N."/>
        </authorList>
    </citation>
    <scope>NUCLEOTIDE SEQUENCE [LARGE SCALE GENOMIC DNA]</scope>
    <source>
        <strain evidence="8">J2</strain>
    </source>
</reference>
<proteinExistence type="inferred from homology"/>
<evidence type="ECO:0000313" key="8">
    <source>
        <dbReference type="EMBL" id="TLD43566.1"/>
    </source>
</evidence>
<evidence type="ECO:0000256" key="3">
    <source>
        <dbReference type="ARBA" id="ARBA00012535"/>
    </source>
</evidence>
<accession>A0A533QFJ8</accession>
<evidence type="ECO:0000256" key="1">
    <source>
        <dbReference type="ARBA" id="ARBA00004814"/>
    </source>
</evidence>
<dbReference type="PANTHER" id="PTHR10742:SF410">
    <property type="entry name" value="LYSINE-SPECIFIC HISTONE DEMETHYLASE 2"/>
    <property type="match status" value="1"/>
</dbReference>
<dbReference type="SUPFAM" id="SSF51905">
    <property type="entry name" value="FAD/NAD(P)-binding domain"/>
    <property type="match status" value="1"/>
</dbReference>
<sequence>MPNEHYDCIVLGAGIAGIIAARELKKAGKKVLILEAANRVGGRMSSKEDFVLTDDGSKVREGFPIEEGAHFIHVDDNPYKEFWAEVKRQKFGYERYSKFKNVRVAFPGDPNPEWVLPQPATWAHTYDQNLQKMGSKNYGLFGKIQYFNLTKGDTSAKKFVESLGFQEKGHDMALYAISSHTPGVLTLDGSSDKLTPPHHHGDHICNAVADNISVAGLNLDKIPEQLREELYEHRMKGSDNEYCGFDQMPKAILKEFEQEESGKTKGEILYNHEVTKVEKFEKGVKVTTRDGKEFTAGSAICTFSIGMLLHKGAKIFGQFFPEQKKRVFDILKPGPIAKFAMQFRECVWGYDHITNDNEMAILVNPTGHKQKDNPQPRTFFTSFPKLENGPYVLTALLMGVDYLLIKKFHNDKDATEYIFKRIEEIYNMKDSWNWKQKLVWKSNGEPNVHRKDWGADIWSRGGNSYISYNEGKSIQEIKQVRETLKSPIETLPVFWAGEATAPAYNNLYQPLSVHGAYISGIEVAKDVVTYFENSDNIPSFHKYYSDKYKGISAEKVLVTIPCSVSLKLKENEFKVVKEYAIKHTNGDVNSAIEDLLDFAIREQG</sequence>
<evidence type="ECO:0000256" key="6">
    <source>
        <dbReference type="ARBA" id="ARBA00047321"/>
    </source>
</evidence>
<protein>
    <recommendedName>
        <fullName evidence="4">Tryptophan 2-monooxygenase</fullName>
        <ecNumber evidence="3">1.13.12.3</ecNumber>
    </recommendedName>
</protein>
<comment type="catalytic activity">
    <reaction evidence="6">
        <text>L-tryptophan + O2 = indole-3-acetamide + CO2 + H2O</text>
        <dbReference type="Rhea" id="RHEA:16165"/>
        <dbReference type="ChEBI" id="CHEBI:15377"/>
        <dbReference type="ChEBI" id="CHEBI:15379"/>
        <dbReference type="ChEBI" id="CHEBI:16031"/>
        <dbReference type="ChEBI" id="CHEBI:16526"/>
        <dbReference type="ChEBI" id="CHEBI:57912"/>
        <dbReference type="EC" id="1.13.12.3"/>
    </reaction>
</comment>
<dbReference type="InterPro" id="IPR002937">
    <property type="entry name" value="Amino_oxidase"/>
</dbReference>
<name>A0A533QFJ8_9BACT</name>
<evidence type="ECO:0000256" key="4">
    <source>
        <dbReference type="ARBA" id="ARBA00017871"/>
    </source>
</evidence>
<dbReference type="SUPFAM" id="SSF54373">
    <property type="entry name" value="FAD-linked reductases, C-terminal domain"/>
    <property type="match status" value="1"/>
</dbReference>
<comment type="pathway">
    <text evidence="1">Plant hormone metabolism; auxin biosynthesis.</text>
</comment>
<comment type="caution">
    <text evidence="8">The sequence shown here is derived from an EMBL/GenBank/DDBJ whole genome shotgun (WGS) entry which is preliminary data.</text>
</comment>
<comment type="similarity">
    <text evidence="2">Belongs to the tryptophan 2-monooxygenase family.</text>
</comment>